<dbReference type="Gene3D" id="3.30.450.40">
    <property type="match status" value="1"/>
</dbReference>
<organism evidence="2 3">
    <name type="scientific">Ruthenibacterium intestinale</name>
    <dbReference type="NCBI Taxonomy" id="3133163"/>
    <lineage>
        <taxon>Bacteria</taxon>
        <taxon>Bacillati</taxon>
        <taxon>Bacillota</taxon>
        <taxon>Clostridia</taxon>
        <taxon>Eubacteriales</taxon>
        <taxon>Oscillospiraceae</taxon>
        <taxon>Ruthenibacterium</taxon>
    </lineage>
</organism>
<gene>
    <name evidence="2" type="ORF">WMO24_03800</name>
</gene>
<reference evidence="2 3" key="1">
    <citation type="submission" date="2024-03" db="EMBL/GenBank/DDBJ databases">
        <title>Human intestinal bacterial collection.</title>
        <authorList>
            <person name="Pauvert C."/>
            <person name="Hitch T.C.A."/>
            <person name="Clavel T."/>
        </authorList>
    </citation>
    <scope>NUCLEOTIDE SEQUENCE [LARGE SCALE GENOMIC DNA]</scope>
    <source>
        <strain evidence="2 3">CLA-JM-H11</strain>
    </source>
</reference>
<keyword evidence="3" id="KW-1185">Reference proteome</keyword>
<dbReference type="RefSeq" id="WP_349214990.1">
    <property type="nucleotide sequence ID" value="NZ_JBBMFA010000059.1"/>
</dbReference>
<dbReference type="InterPro" id="IPR052731">
    <property type="entry name" value="B_subtilis_Trans_State_Reg"/>
</dbReference>
<dbReference type="PANTHER" id="PTHR36432:SF1">
    <property type="entry name" value="STAGE V SPORULATION PROTEIN T"/>
    <property type="match status" value="1"/>
</dbReference>
<name>A0ABV1GCT4_9FIRM</name>
<dbReference type="InterPro" id="IPR029016">
    <property type="entry name" value="GAF-like_dom_sf"/>
</dbReference>
<dbReference type="SUPFAM" id="SSF89447">
    <property type="entry name" value="AbrB/MazE/MraZ-like"/>
    <property type="match status" value="1"/>
</dbReference>
<accession>A0ABV1GCT4</accession>
<dbReference type="SMART" id="SM00966">
    <property type="entry name" value="SpoVT_AbrB"/>
    <property type="match status" value="1"/>
</dbReference>
<dbReference type="Gene3D" id="2.10.260.10">
    <property type="match status" value="1"/>
</dbReference>
<proteinExistence type="predicted"/>
<comment type="caution">
    <text evidence="2">The sequence shown here is derived from an EMBL/GenBank/DDBJ whole genome shotgun (WGS) entry which is preliminary data.</text>
</comment>
<dbReference type="Pfam" id="PF15714">
    <property type="entry name" value="SpoVT_C"/>
    <property type="match status" value="1"/>
</dbReference>
<dbReference type="NCBIfam" id="TIGR01439">
    <property type="entry name" value="lp_hng_hel_AbrB"/>
    <property type="match status" value="1"/>
</dbReference>
<evidence type="ECO:0000259" key="1">
    <source>
        <dbReference type="SMART" id="SM00966"/>
    </source>
</evidence>
<feature type="domain" description="SpoVT-AbrB" evidence="1">
    <location>
        <begin position="8"/>
        <end position="52"/>
    </location>
</feature>
<dbReference type="EMBL" id="JBBMFA010000059">
    <property type="protein sequence ID" value="MEQ2519556.1"/>
    <property type="molecule type" value="Genomic_DNA"/>
</dbReference>
<protein>
    <submittedName>
        <fullName evidence="2">Stage V sporulation T C-terminal domain-containing protein</fullName>
    </submittedName>
</protein>
<evidence type="ECO:0000313" key="3">
    <source>
        <dbReference type="Proteomes" id="UP001477672"/>
    </source>
</evidence>
<dbReference type="PANTHER" id="PTHR36432">
    <property type="match status" value="1"/>
</dbReference>
<evidence type="ECO:0000313" key="2">
    <source>
        <dbReference type="EMBL" id="MEQ2519556.1"/>
    </source>
</evidence>
<dbReference type="Pfam" id="PF04014">
    <property type="entry name" value="MazE_antitoxin"/>
    <property type="match status" value="1"/>
</dbReference>
<sequence>MKATGIVRRIDDLGRVVIPKEIRRTQMIRVGDPLEIFVSSTGEVIFKKYSPVGELAGEAEHLVEALYKNAGVSALVTDRDKVVAAAGSLRPAAGQALAPEYSSRMEARRLYVQDGTLFDVCAGVGAGLMTPILSSGDLIGSVAIRQGEAASQECAAMLARVAAFFLGRRLEE</sequence>
<dbReference type="InterPro" id="IPR007159">
    <property type="entry name" value="SpoVT-AbrB_dom"/>
</dbReference>
<dbReference type="Proteomes" id="UP001477672">
    <property type="component" value="Unassembled WGS sequence"/>
</dbReference>
<dbReference type="InterPro" id="IPR037914">
    <property type="entry name" value="SpoVT-AbrB_sf"/>
</dbReference>